<evidence type="ECO:0000313" key="2">
    <source>
        <dbReference type="Proteomes" id="UP000324222"/>
    </source>
</evidence>
<protein>
    <submittedName>
        <fullName evidence="1">Uncharacterized protein</fullName>
    </submittedName>
</protein>
<accession>A0A5B7GJA6</accession>
<dbReference type="EMBL" id="VSRR010017417">
    <property type="protein sequence ID" value="MPC60350.1"/>
    <property type="molecule type" value="Genomic_DNA"/>
</dbReference>
<keyword evidence="2" id="KW-1185">Reference proteome</keyword>
<dbReference type="Proteomes" id="UP000324222">
    <property type="component" value="Unassembled WGS sequence"/>
</dbReference>
<organism evidence="1 2">
    <name type="scientific">Portunus trituberculatus</name>
    <name type="common">Swimming crab</name>
    <name type="synonym">Neptunus trituberculatus</name>
    <dbReference type="NCBI Taxonomy" id="210409"/>
    <lineage>
        <taxon>Eukaryota</taxon>
        <taxon>Metazoa</taxon>
        <taxon>Ecdysozoa</taxon>
        <taxon>Arthropoda</taxon>
        <taxon>Crustacea</taxon>
        <taxon>Multicrustacea</taxon>
        <taxon>Malacostraca</taxon>
        <taxon>Eumalacostraca</taxon>
        <taxon>Eucarida</taxon>
        <taxon>Decapoda</taxon>
        <taxon>Pleocyemata</taxon>
        <taxon>Brachyura</taxon>
        <taxon>Eubrachyura</taxon>
        <taxon>Portunoidea</taxon>
        <taxon>Portunidae</taxon>
        <taxon>Portuninae</taxon>
        <taxon>Portunus</taxon>
    </lineage>
</organism>
<dbReference type="AlphaFoldDB" id="A0A5B7GJA6"/>
<gene>
    <name evidence="1" type="ORF">E2C01_054392</name>
</gene>
<proteinExistence type="predicted"/>
<reference evidence="1 2" key="1">
    <citation type="submission" date="2019-05" db="EMBL/GenBank/DDBJ databases">
        <title>Another draft genome of Portunus trituberculatus and its Hox gene families provides insights of decapod evolution.</title>
        <authorList>
            <person name="Jeong J.-H."/>
            <person name="Song I."/>
            <person name="Kim S."/>
            <person name="Choi T."/>
            <person name="Kim D."/>
            <person name="Ryu S."/>
            <person name="Kim W."/>
        </authorList>
    </citation>
    <scope>NUCLEOTIDE SEQUENCE [LARGE SCALE GENOMIC DNA]</scope>
    <source>
        <tissue evidence="1">Muscle</tissue>
    </source>
</reference>
<name>A0A5B7GJA6_PORTR</name>
<evidence type="ECO:0000313" key="1">
    <source>
        <dbReference type="EMBL" id="MPC60350.1"/>
    </source>
</evidence>
<sequence>MSSLTITNNQYFTYWQGHCICSLFPLIVSFRYVQLLHSLQHTDEVPRLHETRHPEDLPPLGTHEHSPPLLLPSIIFLSKVIARPDPPSGTEISCQNSAWRKPLPQVRKPNLHSYRGQDSNSCAWRPLDPKARMVPLYHGDL</sequence>
<comment type="caution">
    <text evidence="1">The sequence shown here is derived from an EMBL/GenBank/DDBJ whole genome shotgun (WGS) entry which is preliminary data.</text>
</comment>